<comment type="caution">
    <text evidence="1">The sequence shown here is derived from an EMBL/GenBank/DDBJ whole genome shotgun (WGS) entry which is preliminary data.</text>
</comment>
<dbReference type="InterPro" id="IPR013784">
    <property type="entry name" value="Carb-bd-like_fold"/>
</dbReference>
<dbReference type="GO" id="GO:0030246">
    <property type="term" value="F:carbohydrate binding"/>
    <property type="evidence" value="ECO:0007669"/>
    <property type="project" value="InterPro"/>
</dbReference>
<organism evidence="1">
    <name type="scientific">mine drainage metagenome</name>
    <dbReference type="NCBI Taxonomy" id="410659"/>
    <lineage>
        <taxon>unclassified sequences</taxon>
        <taxon>metagenomes</taxon>
        <taxon>ecological metagenomes</taxon>
    </lineage>
</organism>
<evidence type="ECO:0000313" key="1">
    <source>
        <dbReference type="EMBL" id="EQD71103.1"/>
    </source>
</evidence>
<reference evidence="1" key="1">
    <citation type="submission" date="2013-08" db="EMBL/GenBank/DDBJ databases">
        <authorList>
            <person name="Mendez C."/>
            <person name="Richter M."/>
            <person name="Ferrer M."/>
            <person name="Sanchez J."/>
        </authorList>
    </citation>
    <scope>NUCLEOTIDE SEQUENCE</scope>
</reference>
<dbReference type="SUPFAM" id="SSF56935">
    <property type="entry name" value="Porins"/>
    <property type="match status" value="1"/>
</dbReference>
<dbReference type="EMBL" id="AUZX01004338">
    <property type="protein sequence ID" value="EQD71103.1"/>
    <property type="molecule type" value="Genomic_DNA"/>
</dbReference>
<proteinExistence type="predicted"/>
<feature type="non-terminal residue" evidence="1">
    <location>
        <position position="220"/>
    </location>
</feature>
<protein>
    <submittedName>
        <fullName evidence="1">TonB-dependent outer membrane receptor</fullName>
    </submittedName>
</protein>
<reference evidence="1" key="2">
    <citation type="journal article" date="2014" name="ISME J.">
        <title>Microbial stratification in low pH oxic and suboxic macroscopic growths along an acid mine drainage.</title>
        <authorList>
            <person name="Mendez-Garcia C."/>
            <person name="Mesa V."/>
            <person name="Sprenger R.R."/>
            <person name="Richter M."/>
            <person name="Diez M.S."/>
            <person name="Solano J."/>
            <person name="Bargiela R."/>
            <person name="Golyshina O.V."/>
            <person name="Manteca A."/>
            <person name="Ramos J.L."/>
            <person name="Gallego J.R."/>
            <person name="Llorente I."/>
            <person name="Martins Dos Santos V.A."/>
            <person name="Jensen O.N."/>
            <person name="Pelaez A.I."/>
            <person name="Sanchez J."/>
            <person name="Ferrer M."/>
        </authorList>
    </citation>
    <scope>NUCLEOTIDE SEQUENCE</scope>
</reference>
<feature type="non-terminal residue" evidence="1">
    <location>
        <position position="1"/>
    </location>
</feature>
<keyword evidence="1" id="KW-0675">Receptor</keyword>
<dbReference type="AlphaFoldDB" id="T1BRF0"/>
<sequence length="220" mass="23111">LAASTAALVPHVAQAQMASATLEGTAPPGTKIIATDIATGASRVTIASKNGNYILIGLPPGRYRVKAGKQIQELTLSVASTLVFDFTNTQLRAAELKQITISGRRLIDVKTPAVGGIVTHRMIETVPEITRNFLGFADILPGISFTYNNGDTSFRGGTQESENNNVYIGGMPMTNFIQGGITGQGGPGKNPNLGDPGNPFPQSAIASYRVINSNYSAQYA</sequence>
<accession>T1BRF0</accession>
<dbReference type="SUPFAM" id="SSF49452">
    <property type="entry name" value="Starch-binding domain-like"/>
    <property type="match status" value="1"/>
</dbReference>
<name>T1BRF0_9ZZZZ</name>
<gene>
    <name evidence="1" type="ORF">B1A_05961</name>
</gene>